<proteinExistence type="predicted"/>
<sequence>MFDTYVTLSADQYNAISKKYEEFQRTCDDVTKEPIKVYSPLSQKNLEELYLIREVSKTLQKKKEEDMKKAAQAAAEQEKKAEEEKPEEKEKTEEESK</sequence>
<reference evidence="2" key="1">
    <citation type="journal article" date="2021" name="G3 (Bethesda)">
        <title>Genome and transcriptome analysis of the beet armyworm Spodoptera exigua reveals targets for pest control. .</title>
        <authorList>
            <person name="Simon S."/>
            <person name="Breeschoten T."/>
            <person name="Jansen H.J."/>
            <person name="Dirks R.P."/>
            <person name="Schranz M.E."/>
            <person name="Ros V.I.D."/>
        </authorList>
    </citation>
    <scope>NUCLEOTIDE SEQUENCE</scope>
    <source>
        <strain evidence="2">TB_SE_WUR_2020</strain>
    </source>
</reference>
<organism evidence="2 3">
    <name type="scientific">Spodoptera exigua</name>
    <name type="common">Beet armyworm</name>
    <name type="synonym">Noctua fulgens</name>
    <dbReference type="NCBI Taxonomy" id="7107"/>
    <lineage>
        <taxon>Eukaryota</taxon>
        <taxon>Metazoa</taxon>
        <taxon>Ecdysozoa</taxon>
        <taxon>Arthropoda</taxon>
        <taxon>Hexapoda</taxon>
        <taxon>Insecta</taxon>
        <taxon>Pterygota</taxon>
        <taxon>Neoptera</taxon>
        <taxon>Endopterygota</taxon>
        <taxon>Lepidoptera</taxon>
        <taxon>Glossata</taxon>
        <taxon>Ditrysia</taxon>
        <taxon>Noctuoidea</taxon>
        <taxon>Noctuidae</taxon>
        <taxon>Amphipyrinae</taxon>
        <taxon>Spodoptera</taxon>
    </lineage>
</organism>
<dbReference type="OrthoDB" id="7443721at2759"/>
<evidence type="ECO:0000256" key="1">
    <source>
        <dbReference type="SAM" id="MobiDB-lite"/>
    </source>
</evidence>
<dbReference type="EMBL" id="JACEFF010000048">
    <property type="protein sequence ID" value="KAH9645363.1"/>
    <property type="molecule type" value="Genomic_DNA"/>
</dbReference>
<comment type="caution">
    <text evidence="2">The sequence shown here is derived from an EMBL/GenBank/DDBJ whole genome shotgun (WGS) entry which is preliminary data.</text>
</comment>
<protein>
    <submittedName>
        <fullName evidence="2">Uncharacterized protein</fullName>
    </submittedName>
</protein>
<gene>
    <name evidence="2" type="ORF">HF086_011127</name>
</gene>
<accession>A0A922SRZ2</accession>
<dbReference type="Proteomes" id="UP000814243">
    <property type="component" value="Unassembled WGS sequence"/>
</dbReference>
<evidence type="ECO:0000313" key="3">
    <source>
        <dbReference type="Proteomes" id="UP000814243"/>
    </source>
</evidence>
<feature type="compositionally biased region" description="Basic and acidic residues" evidence="1">
    <location>
        <begin position="76"/>
        <end position="97"/>
    </location>
</feature>
<dbReference type="AlphaFoldDB" id="A0A922SRZ2"/>
<name>A0A922SRZ2_SPOEX</name>
<feature type="region of interest" description="Disordered" evidence="1">
    <location>
        <begin position="61"/>
        <end position="97"/>
    </location>
</feature>
<evidence type="ECO:0000313" key="2">
    <source>
        <dbReference type="EMBL" id="KAH9645363.1"/>
    </source>
</evidence>